<feature type="transmembrane region" description="Helical" evidence="5">
    <location>
        <begin position="43"/>
        <end position="69"/>
    </location>
</feature>
<feature type="transmembrane region" description="Helical" evidence="5">
    <location>
        <begin position="342"/>
        <end position="363"/>
    </location>
</feature>
<keyword evidence="3 5" id="KW-1133">Transmembrane helix</keyword>
<feature type="transmembrane region" description="Helical" evidence="5">
    <location>
        <begin position="375"/>
        <end position="396"/>
    </location>
</feature>
<comment type="caution">
    <text evidence="7">The sequence shown here is derived from an EMBL/GenBank/DDBJ whole genome shotgun (WGS) entry which is preliminary data.</text>
</comment>
<proteinExistence type="predicted"/>
<accession>A0ABW0NN59</accession>
<sequence length="488" mass="50530">MTQIAPPSDTLDVPKKLGLLGVIMPGLAQVAPAFNLFFTTGVIASLAGASVPLVFLISTVGFLATGLSLAQFSSVYPSAGSFVTYISRTFGSAVGTATGVITVLGYMITFAGIYIFVGDYIVTNVFLVTGSHVALTIITTIVYGAIVTVPVILGLQFGVRVTIVLYLIEVVVLLVISFSVLFQGGSNGLSGAAFSWPAGAGATNIFLAFSLAVVAFGGFEASAPLAEETANPRRNVPIALVGSVLISGIVYVLGSWAVVSAFGNDGAKVAKDGNPFATAASGFLHIAMPIMVPILAAVFLVSVTSSYIAANTQTSRVIFAGARGGLWPRALSSTQPRFKTPWAAAIAFVAPSIVVGVLSTIVTDPGTTVGFLSTFGIFGVVVMYTVTNVALFVQWFHFRKRGVAKNPFLWLVVPVIGVAVLAIPLWGNLRPGQGGAFDWLPLWSIGLVVVGIVYTVVLAITRPKVLAAAPALLEGAESLETDPLPPAS</sequence>
<protein>
    <submittedName>
        <fullName evidence="7">APC family permease</fullName>
    </submittedName>
</protein>
<keyword evidence="4 5" id="KW-0472">Membrane</keyword>
<organism evidence="7 8">
    <name type="scientific">Lysinimonas soli</name>
    <dbReference type="NCBI Taxonomy" id="1074233"/>
    <lineage>
        <taxon>Bacteria</taxon>
        <taxon>Bacillati</taxon>
        <taxon>Actinomycetota</taxon>
        <taxon>Actinomycetes</taxon>
        <taxon>Micrococcales</taxon>
        <taxon>Microbacteriaceae</taxon>
        <taxon>Lysinimonas</taxon>
    </lineage>
</organism>
<evidence type="ECO:0000256" key="1">
    <source>
        <dbReference type="ARBA" id="ARBA00004141"/>
    </source>
</evidence>
<dbReference type="EMBL" id="JBHSMG010000001">
    <property type="protein sequence ID" value="MFC5501462.1"/>
    <property type="molecule type" value="Genomic_DNA"/>
</dbReference>
<evidence type="ECO:0000313" key="8">
    <source>
        <dbReference type="Proteomes" id="UP001596039"/>
    </source>
</evidence>
<feature type="transmembrane region" description="Helical" evidence="5">
    <location>
        <begin position="90"/>
        <end position="117"/>
    </location>
</feature>
<feature type="transmembrane region" description="Helical" evidence="5">
    <location>
        <begin position="439"/>
        <end position="460"/>
    </location>
</feature>
<evidence type="ECO:0000256" key="2">
    <source>
        <dbReference type="ARBA" id="ARBA00022692"/>
    </source>
</evidence>
<evidence type="ECO:0000313" key="7">
    <source>
        <dbReference type="EMBL" id="MFC5501462.1"/>
    </source>
</evidence>
<name>A0ABW0NN59_9MICO</name>
<evidence type="ECO:0000256" key="3">
    <source>
        <dbReference type="ARBA" id="ARBA00022989"/>
    </source>
</evidence>
<dbReference type="Proteomes" id="UP001596039">
    <property type="component" value="Unassembled WGS sequence"/>
</dbReference>
<reference evidence="8" key="1">
    <citation type="journal article" date="2019" name="Int. J. Syst. Evol. Microbiol.">
        <title>The Global Catalogue of Microorganisms (GCM) 10K type strain sequencing project: providing services to taxonomists for standard genome sequencing and annotation.</title>
        <authorList>
            <consortium name="The Broad Institute Genomics Platform"/>
            <consortium name="The Broad Institute Genome Sequencing Center for Infectious Disease"/>
            <person name="Wu L."/>
            <person name="Ma J."/>
        </authorList>
    </citation>
    <scope>NUCLEOTIDE SEQUENCE [LARGE SCALE GENOMIC DNA]</scope>
    <source>
        <strain evidence="8">CGMCC 4.6997</strain>
    </source>
</reference>
<feature type="transmembrane region" description="Helical" evidence="5">
    <location>
        <begin position="17"/>
        <end position="37"/>
    </location>
</feature>
<dbReference type="RefSeq" id="WP_386739051.1">
    <property type="nucleotide sequence ID" value="NZ_JBHSMG010000001.1"/>
</dbReference>
<comment type="subcellular location">
    <subcellularLocation>
        <location evidence="1">Membrane</location>
        <topology evidence="1">Multi-pass membrane protein</topology>
    </subcellularLocation>
</comment>
<gene>
    <name evidence="7" type="ORF">ACFPJ4_04315</name>
</gene>
<dbReference type="PANTHER" id="PTHR42770:SF7">
    <property type="entry name" value="MEMBRANE PROTEIN"/>
    <property type="match status" value="1"/>
</dbReference>
<dbReference type="Gene3D" id="1.20.1740.10">
    <property type="entry name" value="Amino acid/polyamine transporter I"/>
    <property type="match status" value="1"/>
</dbReference>
<evidence type="ECO:0000256" key="5">
    <source>
        <dbReference type="SAM" id="Phobius"/>
    </source>
</evidence>
<feature type="transmembrane region" description="Helical" evidence="5">
    <location>
        <begin position="164"/>
        <end position="185"/>
    </location>
</feature>
<feature type="domain" description="Amino acid permease/ SLC12A" evidence="6">
    <location>
        <begin position="21"/>
        <end position="423"/>
    </location>
</feature>
<evidence type="ECO:0000259" key="6">
    <source>
        <dbReference type="Pfam" id="PF00324"/>
    </source>
</evidence>
<dbReference type="Pfam" id="PF00324">
    <property type="entry name" value="AA_permease"/>
    <property type="match status" value="1"/>
</dbReference>
<evidence type="ECO:0000256" key="4">
    <source>
        <dbReference type="ARBA" id="ARBA00023136"/>
    </source>
</evidence>
<dbReference type="InterPro" id="IPR050367">
    <property type="entry name" value="APC_superfamily"/>
</dbReference>
<keyword evidence="2 5" id="KW-0812">Transmembrane</keyword>
<feature type="transmembrane region" description="Helical" evidence="5">
    <location>
        <begin position="238"/>
        <end position="263"/>
    </location>
</feature>
<dbReference type="PANTHER" id="PTHR42770">
    <property type="entry name" value="AMINO ACID TRANSPORTER-RELATED"/>
    <property type="match status" value="1"/>
</dbReference>
<feature type="transmembrane region" description="Helical" evidence="5">
    <location>
        <begin position="283"/>
        <end position="309"/>
    </location>
</feature>
<feature type="transmembrane region" description="Helical" evidence="5">
    <location>
        <begin position="137"/>
        <end position="157"/>
    </location>
</feature>
<dbReference type="InterPro" id="IPR004841">
    <property type="entry name" value="AA-permease/SLC12A_dom"/>
</dbReference>
<feature type="transmembrane region" description="Helical" evidence="5">
    <location>
        <begin position="205"/>
        <end position="226"/>
    </location>
</feature>
<feature type="transmembrane region" description="Helical" evidence="5">
    <location>
        <begin position="408"/>
        <end position="427"/>
    </location>
</feature>
<keyword evidence="8" id="KW-1185">Reference proteome</keyword>
<dbReference type="PIRSF" id="PIRSF006060">
    <property type="entry name" value="AA_transporter"/>
    <property type="match status" value="1"/>
</dbReference>